<sequence length="488" mass="54753">MFRTAQDRSRAPRRTMTAAAGTPGPHILIIVQNLPVPLDRRVWLECQALITRGYRVSVICPKGPGDPAFERLDGVDIYKYAPAPEAEGLLGFAWEFAYSWIRTAWLSLKVRRAGRFDVIQACNPPDTFWLLALLWRVAGVSFVYDHHDLNPELFRSRFGEPEGFLKKLEYRMLLWLERRSFRTAAHVISTNESYKAKAVERGDRRPDEVTVVRSGPDTMQMRPIHPENPRPLGTINLVYVGIMGPQDGVDQLLHVVDELVHRRGRRNVTATLLGFGDCLEALKAETLALRLHDHVTFTGRVDRAQMAEYLSRGDIGVCPDLKTPLNDVSTMNKTMEYMAYALPSVAFDLIETRVSGADAVLYAPSGDISAFADHIERLIDDPGLRSRMGHAARERVASTLDWRPQAEAYVDVYDALTGHHRDCPAVPVTGSAPEFDARGRRYVDLRDDDALEHYLLDRGATSLTVTTGEIRQMIDPAPVEDRTPLASA</sequence>
<dbReference type="Pfam" id="PF13692">
    <property type="entry name" value="Glyco_trans_1_4"/>
    <property type="match status" value="1"/>
</dbReference>
<reference evidence="5 6" key="1">
    <citation type="submission" date="2016-10" db="EMBL/GenBank/DDBJ databases">
        <authorList>
            <person name="Varghese N."/>
            <person name="Submissions S."/>
        </authorList>
    </citation>
    <scope>NUCLEOTIDE SEQUENCE [LARGE SCALE GENOMIC DNA]</scope>
    <source>
        <strain evidence="5 6">UNC380MFSha3.1</strain>
    </source>
</reference>
<dbReference type="RefSeq" id="WP_231478750.1">
    <property type="nucleotide sequence ID" value="NZ_FOQZ01000005.1"/>
</dbReference>
<gene>
    <name evidence="5" type="ORF">SAMN04487751_2602</name>
</gene>
<dbReference type="SUPFAM" id="SSF53756">
    <property type="entry name" value="UDP-Glycosyltransferase/glycogen phosphorylase"/>
    <property type="match status" value="1"/>
</dbReference>
<evidence type="ECO:0000313" key="5">
    <source>
        <dbReference type="EMBL" id="SFI67970.1"/>
    </source>
</evidence>
<evidence type="ECO:0000256" key="1">
    <source>
        <dbReference type="ARBA" id="ARBA00022676"/>
    </source>
</evidence>
<dbReference type="GO" id="GO:0016757">
    <property type="term" value="F:glycosyltransferase activity"/>
    <property type="evidence" value="ECO:0007669"/>
    <property type="project" value="UniProtKB-KW"/>
</dbReference>
<dbReference type="PANTHER" id="PTHR12526:SF624">
    <property type="entry name" value="BLR6297 PROTEIN"/>
    <property type="match status" value="1"/>
</dbReference>
<dbReference type="InterPro" id="IPR028098">
    <property type="entry name" value="Glyco_trans_4-like_N"/>
</dbReference>
<evidence type="ECO:0000259" key="4">
    <source>
        <dbReference type="Pfam" id="PF13579"/>
    </source>
</evidence>
<dbReference type="Pfam" id="PF13579">
    <property type="entry name" value="Glyco_trans_4_4"/>
    <property type="match status" value="1"/>
</dbReference>
<comment type="caution">
    <text evidence="5">The sequence shown here is derived from an EMBL/GenBank/DDBJ whole genome shotgun (WGS) entry which is preliminary data.</text>
</comment>
<proteinExistence type="predicted"/>
<feature type="domain" description="Glycosyltransferase subfamily 4-like N-terminal" evidence="4">
    <location>
        <begin position="41"/>
        <end position="214"/>
    </location>
</feature>
<keyword evidence="2 5" id="KW-0808">Transferase</keyword>
<dbReference type="PANTHER" id="PTHR12526">
    <property type="entry name" value="GLYCOSYLTRANSFERASE"/>
    <property type="match status" value="1"/>
</dbReference>
<keyword evidence="1" id="KW-0328">Glycosyltransferase</keyword>
<evidence type="ECO:0000256" key="3">
    <source>
        <dbReference type="SAM" id="MobiDB-lite"/>
    </source>
</evidence>
<protein>
    <submittedName>
        <fullName evidence="5">Glycosyltransferase involved in cell wall bisynthesis</fullName>
    </submittedName>
</protein>
<organism evidence="5 6">
    <name type="scientific">Microbacterium saccharophilum</name>
    <dbReference type="NCBI Taxonomy" id="1213358"/>
    <lineage>
        <taxon>Bacteria</taxon>
        <taxon>Bacillati</taxon>
        <taxon>Actinomycetota</taxon>
        <taxon>Actinomycetes</taxon>
        <taxon>Micrococcales</taxon>
        <taxon>Microbacteriaceae</taxon>
        <taxon>Microbacterium</taxon>
    </lineage>
</organism>
<dbReference type="CDD" id="cd03794">
    <property type="entry name" value="GT4_WbuB-like"/>
    <property type="match status" value="1"/>
</dbReference>
<feature type="region of interest" description="Disordered" evidence="3">
    <location>
        <begin position="1"/>
        <end position="20"/>
    </location>
</feature>
<dbReference type="EMBL" id="FOQZ01000005">
    <property type="protein sequence ID" value="SFI67970.1"/>
    <property type="molecule type" value="Genomic_DNA"/>
</dbReference>
<dbReference type="Proteomes" id="UP000198702">
    <property type="component" value="Unassembled WGS sequence"/>
</dbReference>
<dbReference type="Gene3D" id="3.40.50.2000">
    <property type="entry name" value="Glycogen Phosphorylase B"/>
    <property type="match status" value="2"/>
</dbReference>
<evidence type="ECO:0000256" key="2">
    <source>
        <dbReference type="ARBA" id="ARBA00022679"/>
    </source>
</evidence>
<feature type="compositionally biased region" description="Basic and acidic residues" evidence="3">
    <location>
        <begin position="1"/>
        <end position="10"/>
    </location>
</feature>
<evidence type="ECO:0000313" key="6">
    <source>
        <dbReference type="Proteomes" id="UP000198702"/>
    </source>
</evidence>
<accession>A0A7Z7GEA3</accession>
<name>A0A7Z7GEA3_9MICO</name>
<dbReference type="AlphaFoldDB" id="A0A7Z7GEA3"/>